<dbReference type="GeneID" id="20318872"/>
<name>A0A074ZYQ1_OPIVI</name>
<dbReference type="KEGG" id="ovi:T265_04690"/>
<organism evidence="1 2">
    <name type="scientific">Opisthorchis viverrini</name>
    <name type="common">Southeast Asian liver fluke</name>
    <dbReference type="NCBI Taxonomy" id="6198"/>
    <lineage>
        <taxon>Eukaryota</taxon>
        <taxon>Metazoa</taxon>
        <taxon>Spiralia</taxon>
        <taxon>Lophotrochozoa</taxon>
        <taxon>Platyhelminthes</taxon>
        <taxon>Trematoda</taxon>
        <taxon>Digenea</taxon>
        <taxon>Opisthorchiida</taxon>
        <taxon>Opisthorchiata</taxon>
        <taxon>Opisthorchiidae</taxon>
        <taxon>Opisthorchis</taxon>
    </lineage>
</organism>
<accession>A0A074ZYQ1</accession>
<evidence type="ECO:0000313" key="1">
    <source>
        <dbReference type="EMBL" id="KER28460.1"/>
    </source>
</evidence>
<proteinExistence type="predicted"/>
<keyword evidence="2" id="KW-1185">Reference proteome</keyword>
<evidence type="ECO:0000313" key="2">
    <source>
        <dbReference type="Proteomes" id="UP000054324"/>
    </source>
</evidence>
<gene>
    <name evidence="1" type="ORF">T265_04690</name>
</gene>
<dbReference type="AlphaFoldDB" id="A0A074ZYQ1"/>
<dbReference type="RefSeq" id="XP_009167758.1">
    <property type="nucleotide sequence ID" value="XM_009169494.1"/>
</dbReference>
<dbReference type="EMBL" id="KL596698">
    <property type="protein sequence ID" value="KER28460.1"/>
    <property type="molecule type" value="Genomic_DNA"/>
</dbReference>
<dbReference type="Proteomes" id="UP000054324">
    <property type="component" value="Unassembled WGS sequence"/>
</dbReference>
<reference evidence="1 2" key="1">
    <citation type="submission" date="2013-11" db="EMBL/GenBank/DDBJ databases">
        <title>Opisthorchis viverrini - life in the bile duct.</title>
        <authorList>
            <person name="Young N.D."/>
            <person name="Nagarajan N."/>
            <person name="Lin S.J."/>
            <person name="Korhonen P.K."/>
            <person name="Jex A.R."/>
            <person name="Hall R.S."/>
            <person name="Safavi-Hemami H."/>
            <person name="Kaewkong W."/>
            <person name="Bertrand D."/>
            <person name="Gao S."/>
            <person name="Seet Q."/>
            <person name="Wongkham S."/>
            <person name="Teh B.T."/>
            <person name="Wongkham C."/>
            <person name="Intapan P.M."/>
            <person name="Maleewong W."/>
            <person name="Yang X."/>
            <person name="Hu M."/>
            <person name="Wang Z."/>
            <person name="Hofmann A."/>
            <person name="Sternberg P.W."/>
            <person name="Tan P."/>
            <person name="Wang J."/>
            <person name="Gasser R.B."/>
        </authorList>
    </citation>
    <scope>NUCLEOTIDE SEQUENCE [LARGE SCALE GENOMIC DNA]</scope>
</reference>
<protein>
    <submittedName>
        <fullName evidence="1">Uncharacterized protein</fullName>
    </submittedName>
</protein>
<sequence length="62" mass="7242">MATDRRNRHEQAWHHTLEEILLVQNENAYSGLYHNEEPVFNIDDTGGDDWCVPGNLVVPRHM</sequence>
<dbReference type="CTD" id="20318872"/>